<keyword evidence="4" id="KW-0159">Chromosome partition</keyword>
<evidence type="ECO:0000256" key="4">
    <source>
        <dbReference type="ARBA" id="ARBA00022829"/>
    </source>
</evidence>
<dbReference type="PANTHER" id="PTHR12792:SF0">
    <property type="entry name" value="SEPARIN"/>
    <property type="match status" value="1"/>
</dbReference>
<dbReference type="Proteomes" id="UP001295423">
    <property type="component" value="Unassembled WGS sequence"/>
</dbReference>
<evidence type="ECO:0000313" key="6">
    <source>
        <dbReference type="EMBL" id="CAJ1949867.1"/>
    </source>
</evidence>
<evidence type="ECO:0000313" key="7">
    <source>
        <dbReference type="Proteomes" id="UP001295423"/>
    </source>
</evidence>
<evidence type="ECO:0000256" key="3">
    <source>
        <dbReference type="ARBA" id="ARBA00022801"/>
    </source>
</evidence>
<proteinExistence type="predicted"/>
<dbReference type="GO" id="GO:0004197">
    <property type="term" value="F:cysteine-type endopeptidase activity"/>
    <property type="evidence" value="ECO:0007669"/>
    <property type="project" value="InterPro"/>
</dbReference>
<dbReference type="GO" id="GO:0005737">
    <property type="term" value="C:cytoplasm"/>
    <property type="evidence" value="ECO:0007669"/>
    <property type="project" value="TreeGrafter"/>
</dbReference>
<sequence>MKETHKNEASLNTRMYATLLLLPLTNDQNKIAQANFNGACSYAWKAASVYAQSMTSATFPVEPRSPLSAYHEQIGKVLDCTVLKVPNTRIPLNYVEYSAYRILHTCILPPTELLNQGRNKGSFFHCFLNVIVLAVMVRNRLEGIGERVENEDLLTFCEDTIRDFEMTFVGEVNNLNPEEFSRSAKLLTMVSLHRSIFIATRRENGAGDEKSLHLAGIILTKCIAPYLSLLMNVVPESSSSQQLFETIIECYIRPLSAFEKLSNHYIHEEDYESGTYFANLCDEAIEELHRFVSKAQSKRSAVLAKCAKSISIIGRQRVENSSNGSSIIPFLRSIALYNDTIAAEKSEGCGDNCHHLSTRLTQLANVYHDMGRLEECCLVLAAVLRVEVAMNQHTTKGKVPEQDFADLLASKSKSVVSPLQVHCEMNPLLTLTIKRLISIFPVSLGESALESQSARSCLDLRGILDILLDTERTGNPAFQSVAGCLGSQVNLSSLLCAVFQPVTMAANNEMTSGHLTMLLESILQLGARISRVTDEDCTDDVIGLLSNHDDLVELAVVSIAHRFEPLVTSALTSLLYLVSSTSLLPVRTFFEDTTHGTNIRVTNDVVMKRTLRLASQSMLGIRAVNSSEMKDEWDGISAAIRLSVTQYYIFLELVESPKVYPTQGMIEFLSLCDNTTKIVLCNDWTRRETKQWMMWNLMNTKSRLDFEGDHTRAARLAFLVLTLADKSEAAEMEWLSSVFIESYQRIPRLQRRFDLSVNNEIFESANSTDHKSLDWLVSQGLRLSLSMLNGRNDEYIDNDRLTEIAKCENQRENSLLSMWLLSSLAIAQTQLAHQSGNVVVALKQIQLCTMHCQRILAETRYSSSKKIKFPFWLQVARMTLFIQASHRYAECLIMKSQTFIQLGDHRKAWSCILTIPRVLGVDANLPKITDRTLMLQHTISSLMSSKPLILRRFNRLRVTINCLFSPSDLVAQQFRYITPDKLVSGQNEGLMDETIQDLVSAGDILYGSAMTSRQHSDFKSYYACLPQFQLSSLSAIPSTLELPINMTITTSGTYSSKLSLLKARCLLHDSTDSDEVSYNRIGDLCHDVINDHTSSSIDKAWAHYYIGTMALDATRNNGDLTRLWQGQGAITSKSLAVAKKSFSNAISEIENYDNNVFYRTLIRSLALVSGPESGQLSGSVSGMLVLTSIGHVGRRQMSKSLDGKQGAEDLVSAFSCFDRSLEDDSGRNRAILHFLDALAAVTPKVWHFVAAAICPTGELLLTSLGKGESSGNSFCIETKCVFPKEERYCAYDEILRPLDKIIHKSQQHLQGMDPDQVSANYTKESAKRDWWSVRNQIDETLCYHILEVEENFFSTIHLRINSKDSIFEENESSDLPCGNLASRFEAACNPSTPVVDDEMGEKSLWNLTVPKLKNILRRHNFSDSQMRKMRKHEIIETILEVQEKKKQKELEISTDGGNRSCLFLLLDENLQRFPFEGMESLEGKPVFRVPSLPFVYATLRERMKSNRKGISLDPYNATYVLDPESNLESTQKRLLPVLEGLSSSHSWDWDGVVGRPPTPSFFENALMKKHGLVIFIGHGGAQTCYSRRNVEQMISGESGRTFRTCNASLILMGCSSGRLLSVNQKDSKSLEQLPLHFDPEGIALSYLCAGAPCVVGNLWDVTDHDIDRFSISLFEKFFGESGNHSFESLGYCVANSRSSCKLRYIVGCAPVCYGVPVFCS</sequence>
<evidence type="ECO:0000259" key="5">
    <source>
        <dbReference type="PROSITE" id="PS51700"/>
    </source>
</evidence>
<dbReference type="PANTHER" id="PTHR12792">
    <property type="entry name" value="EXTRA SPINDLE POLES 1-RELATED"/>
    <property type="match status" value="1"/>
</dbReference>
<dbReference type="GO" id="GO:0006508">
    <property type="term" value="P:proteolysis"/>
    <property type="evidence" value="ECO:0007669"/>
    <property type="project" value="InterPro"/>
</dbReference>
<comment type="caution">
    <text evidence="6">The sequence shown here is derived from an EMBL/GenBank/DDBJ whole genome shotgun (WGS) entry which is preliminary data.</text>
</comment>
<evidence type="ECO:0000256" key="1">
    <source>
        <dbReference type="ARBA" id="ARBA00000451"/>
    </source>
</evidence>
<dbReference type="InterPro" id="IPR005314">
    <property type="entry name" value="Peptidase_C50"/>
</dbReference>
<keyword evidence="7" id="KW-1185">Reference proteome</keyword>
<organism evidence="6 7">
    <name type="scientific">Cylindrotheca closterium</name>
    <dbReference type="NCBI Taxonomy" id="2856"/>
    <lineage>
        <taxon>Eukaryota</taxon>
        <taxon>Sar</taxon>
        <taxon>Stramenopiles</taxon>
        <taxon>Ochrophyta</taxon>
        <taxon>Bacillariophyta</taxon>
        <taxon>Bacillariophyceae</taxon>
        <taxon>Bacillariophycidae</taxon>
        <taxon>Bacillariales</taxon>
        <taxon>Bacillariaceae</taxon>
        <taxon>Cylindrotheca</taxon>
    </lineage>
</organism>
<reference evidence="6" key="1">
    <citation type="submission" date="2023-08" db="EMBL/GenBank/DDBJ databases">
        <authorList>
            <person name="Audoor S."/>
            <person name="Bilcke G."/>
        </authorList>
    </citation>
    <scope>NUCLEOTIDE SEQUENCE</scope>
</reference>
<accession>A0AAD2FQY8</accession>
<feature type="domain" description="Peptidase C50" evidence="5">
    <location>
        <begin position="1514"/>
        <end position="1625"/>
    </location>
</feature>
<dbReference type="EMBL" id="CAKOGP040001758">
    <property type="protein sequence ID" value="CAJ1949867.1"/>
    <property type="molecule type" value="Genomic_DNA"/>
</dbReference>
<dbReference type="InterPro" id="IPR030397">
    <property type="entry name" value="SEPARIN_core_dom"/>
</dbReference>
<evidence type="ECO:0000256" key="2">
    <source>
        <dbReference type="ARBA" id="ARBA00012489"/>
    </source>
</evidence>
<keyword evidence="3" id="KW-0378">Hydrolase</keyword>
<protein>
    <recommendedName>
        <fullName evidence="2">separase</fullName>
        <ecNumber evidence="2">3.4.22.49</ecNumber>
    </recommendedName>
</protein>
<dbReference type="GO" id="GO:0005634">
    <property type="term" value="C:nucleus"/>
    <property type="evidence" value="ECO:0007669"/>
    <property type="project" value="InterPro"/>
</dbReference>
<gene>
    <name evidence="6" type="ORF">CYCCA115_LOCUS12311</name>
</gene>
<dbReference type="Pfam" id="PF03568">
    <property type="entry name" value="Separin_C"/>
    <property type="match status" value="1"/>
</dbReference>
<dbReference type="GO" id="GO:0072686">
    <property type="term" value="C:mitotic spindle"/>
    <property type="evidence" value="ECO:0007669"/>
    <property type="project" value="TreeGrafter"/>
</dbReference>
<dbReference type="EC" id="3.4.22.49" evidence="2"/>
<dbReference type="PROSITE" id="PS51700">
    <property type="entry name" value="SEPARIN"/>
    <property type="match status" value="1"/>
</dbReference>
<name>A0AAD2FQY8_9STRA</name>
<comment type="catalytic activity">
    <reaction evidence="1">
        <text>All bonds known to be hydrolyzed by this endopeptidase have arginine in P1 and an acidic residue in P4. P6 is often occupied by an acidic residue or by a hydroxy-amino-acid residue, the phosphorylation of which enhances cleavage.</text>
        <dbReference type="EC" id="3.4.22.49"/>
    </reaction>
</comment>
<dbReference type="GO" id="GO:0051307">
    <property type="term" value="P:meiotic chromosome separation"/>
    <property type="evidence" value="ECO:0007669"/>
    <property type="project" value="TreeGrafter"/>
</dbReference>